<evidence type="ECO:0000256" key="2">
    <source>
        <dbReference type="ARBA" id="ARBA00023235"/>
    </source>
</evidence>
<proteinExistence type="inferred from homology"/>
<comment type="subcellular location">
    <subcellularLocation>
        <location evidence="5">Cytoplasm</location>
    </subcellularLocation>
</comment>
<dbReference type="PANTHER" id="PTHR34389:SF2">
    <property type="entry name" value="L-RHAMNOSE MUTAROTASE"/>
    <property type="match status" value="1"/>
</dbReference>
<dbReference type="NCBIfam" id="TIGR02625">
    <property type="entry name" value="YiiL_rotase"/>
    <property type="match status" value="1"/>
</dbReference>
<keyword evidence="1 5" id="KW-0963">Cytoplasm</keyword>
<dbReference type="Gene3D" id="3.30.70.100">
    <property type="match status" value="1"/>
</dbReference>
<dbReference type="HAMAP" id="MF_01663">
    <property type="entry name" value="L_rham_rotase"/>
    <property type="match status" value="1"/>
</dbReference>
<evidence type="ECO:0000256" key="4">
    <source>
        <dbReference type="ARBA" id="ARBA00023308"/>
    </source>
</evidence>
<feature type="active site" description="Proton donor" evidence="5">
    <location>
        <position position="23"/>
    </location>
</feature>
<feature type="binding site" evidence="5">
    <location>
        <position position="19"/>
    </location>
    <ligand>
        <name>substrate</name>
    </ligand>
</feature>
<dbReference type="GO" id="GO:0062192">
    <property type="term" value="F:L-rhamnose mutarotase activity"/>
    <property type="evidence" value="ECO:0007669"/>
    <property type="project" value="UniProtKB-UniRule"/>
</dbReference>
<evidence type="ECO:0000313" key="8">
    <source>
        <dbReference type="Proteomes" id="UP000184485"/>
    </source>
</evidence>
<dbReference type="RefSeq" id="WP_073051941.1">
    <property type="nucleotide sequence ID" value="NZ_FQUP01000001.1"/>
</dbReference>
<dbReference type="InterPro" id="IPR013448">
    <property type="entry name" value="L-rhamnose_mutarotase"/>
</dbReference>
<name>A0A1M4Y0W5_9HYPH</name>
<reference evidence="7 8" key="1">
    <citation type="submission" date="2016-11" db="EMBL/GenBank/DDBJ databases">
        <authorList>
            <person name="Jaros S."/>
            <person name="Januszkiewicz K."/>
            <person name="Wedrychowicz H."/>
        </authorList>
    </citation>
    <scope>NUCLEOTIDE SEQUENCE [LARGE SCALE GENOMIC DNA]</scope>
    <source>
        <strain evidence="7 8">DSM 19436</strain>
    </source>
</reference>
<keyword evidence="8" id="KW-1185">Reference proteome</keyword>
<dbReference type="PANTHER" id="PTHR34389">
    <property type="entry name" value="L-RHAMNOSE MUTAROTASE"/>
    <property type="match status" value="1"/>
</dbReference>
<dbReference type="Pfam" id="PF05336">
    <property type="entry name" value="rhaM"/>
    <property type="match status" value="1"/>
</dbReference>
<dbReference type="InterPro" id="IPR008000">
    <property type="entry name" value="Rham/fucose_mutarotase"/>
</dbReference>
<dbReference type="OrthoDB" id="9799608at2"/>
<dbReference type="UniPathway" id="UPA00125"/>
<dbReference type="STRING" id="1122133.SAMN02745157_1392"/>
<evidence type="ECO:0000256" key="3">
    <source>
        <dbReference type="ARBA" id="ARBA00023277"/>
    </source>
</evidence>
<sequence length="105" mass="12361">MSERIAFRMKVHPGRIAEYKKRHDEIWPELVDALRAAGITDYSIWHDPETDCLFATLIRSDDHTMADLPKTDANKRWWAFMDDIMDYNPDGTPTVVRLDQVFHLE</sequence>
<dbReference type="SUPFAM" id="SSF54909">
    <property type="entry name" value="Dimeric alpha+beta barrel"/>
    <property type="match status" value="1"/>
</dbReference>
<keyword evidence="3 5" id="KW-0119">Carbohydrate metabolism</keyword>
<evidence type="ECO:0000256" key="6">
    <source>
        <dbReference type="NCBIfam" id="TIGR02625"/>
    </source>
</evidence>
<evidence type="ECO:0000256" key="1">
    <source>
        <dbReference type="ARBA" id="ARBA00022490"/>
    </source>
</evidence>
<dbReference type="InterPro" id="IPR011008">
    <property type="entry name" value="Dimeric_a/b-barrel"/>
</dbReference>
<comment type="subunit">
    <text evidence="5">Homodimer.</text>
</comment>
<protein>
    <recommendedName>
        <fullName evidence="5 6">L-rhamnose mutarotase</fullName>
        <ecNumber evidence="5 6">5.1.3.32</ecNumber>
    </recommendedName>
    <alternativeName>
        <fullName evidence="5">Rhamnose 1-epimerase</fullName>
    </alternativeName>
    <alternativeName>
        <fullName evidence="5">Type-3 mutarotase</fullName>
    </alternativeName>
</protein>
<organism evidence="7 8">
    <name type="scientific">Kaistia soli DSM 19436</name>
    <dbReference type="NCBI Taxonomy" id="1122133"/>
    <lineage>
        <taxon>Bacteria</taxon>
        <taxon>Pseudomonadati</taxon>
        <taxon>Pseudomonadota</taxon>
        <taxon>Alphaproteobacteria</taxon>
        <taxon>Hyphomicrobiales</taxon>
        <taxon>Kaistiaceae</taxon>
        <taxon>Kaistia</taxon>
    </lineage>
</organism>
<comment type="function">
    <text evidence="5">Involved in the anomeric conversion of L-rhamnose.</text>
</comment>
<comment type="similarity">
    <text evidence="5">Belongs to the rhamnose mutarotase family.</text>
</comment>
<comment type="catalytic activity">
    <reaction evidence="5">
        <text>alpha-L-rhamnose = beta-L-rhamnose</text>
        <dbReference type="Rhea" id="RHEA:25584"/>
        <dbReference type="ChEBI" id="CHEBI:27586"/>
        <dbReference type="ChEBI" id="CHEBI:27907"/>
        <dbReference type="EC" id="5.1.3.32"/>
    </reaction>
</comment>
<dbReference type="Proteomes" id="UP000184485">
    <property type="component" value="Unassembled WGS sequence"/>
</dbReference>
<feature type="binding site" evidence="5">
    <location>
        <begin position="77"/>
        <end position="78"/>
    </location>
    <ligand>
        <name>substrate</name>
    </ligand>
</feature>
<dbReference type="AlphaFoldDB" id="A0A1M4Y0W5"/>
<dbReference type="GO" id="GO:0019301">
    <property type="term" value="P:rhamnose catabolic process"/>
    <property type="evidence" value="ECO:0007669"/>
    <property type="project" value="UniProtKB-UniRule"/>
</dbReference>
<evidence type="ECO:0000313" key="7">
    <source>
        <dbReference type="EMBL" id="SHE99310.1"/>
    </source>
</evidence>
<evidence type="ECO:0000256" key="5">
    <source>
        <dbReference type="HAMAP-Rule" id="MF_01663"/>
    </source>
</evidence>
<keyword evidence="2 5" id="KW-0413">Isomerase</keyword>
<accession>A0A1M4Y0W5</accession>
<keyword evidence="4 5" id="KW-0684">Rhamnose metabolism</keyword>
<gene>
    <name evidence="5" type="primary">rhaM</name>
    <name evidence="7" type="ORF">SAMN02745157_1392</name>
</gene>
<feature type="binding site" evidence="5">
    <location>
        <position position="42"/>
    </location>
    <ligand>
        <name>substrate</name>
    </ligand>
</feature>
<dbReference type="GO" id="GO:0005737">
    <property type="term" value="C:cytoplasm"/>
    <property type="evidence" value="ECO:0007669"/>
    <property type="project" value="UniProtKB-SubCell"/>
</dbReference>
<comment type="pathway">
    <text evidence="5">Carbohydrate metabolism; L-rhamnose metabolism.</text>
</comment>
<dbReference type="EC" id="5.1.3.32" evidence="5 6"/>
<dbReference type="EMBL" id="FQUP01000001">
    <property type="protein sequence ID" value="SHE99310.1"/>
    <property type="molecule type" value="Genomic_DNA"/>
</dbReference>